<protein>
    <recommendedName>
        <fullName evidence="4">MATE efflux family protein</fullName>
    </recommendedName>
</protein>
<feature type="transmembrane region" description="Helical" evidence="1">
    <location>
        <begin position="6"/>
        <end position="28"/>
    </location>
</feature>
<sequence>MNRTDLTQGSILGNITTFLLPYILAYFLQNLYGLADLFVIGRYCGVDSTTAVSNGAQVIMGYHFGLRSGSSRALLYRCYRVAGRFHRK</sequence>
<evidence type="ECO:0000313" key="3">
    <source>
        <dbReference type="Proteomes" id="UP001206014"/>
    </source>
</evidence>
<dbReference type="EMBL" id="JANDXR010000015">
    <property type="protein sequence ID" value="MCP9502221.1"/>
    <property type="molecule type" value="Genomic_DNA"/>
</dbReference>
<keyword evidence="1" id="KW-1133">Transmembrane helix</keyword>
<evidence type="ECO:0000256" key="1">
    <source>
        <dbReference type="SAM" id="Phobius"/>
    </source>
</evidence>
<keyword evidence="1" id="KW-0812">Transmembrane</keyword>
<reference evidence="2" key="1">
    <citation type="submission" date="2022-07" db="EMBL/GenBank/DDBJ databases">
        <title>Prevotella copri.</title>
        <authorList>
            <person name="Yang C."/>
        </authorList>
    </citation>
    <scope>NUCLEOTIDE SEQUENCE</scope>
    <source>
        <strain evidence="2">HF88</strain>
    </source>
</reference>
<dbReference type="Proteomes" id="UP001206014">
    <property type="component" value="Unassembled WGS sequence"/>
</dbReference>
<evidence type="ECO:0008006" key="4">
    <source>
        <dbReference type="Google" id="ProtNLM"/>
    </source>
</evidence>
<comment type="caution">
    <text evidence="2">The sequence shown here is derived from an EMBL/GenBank/DDBJ whole genome shotgun (WGS) entry which is preliminary data.</text>
</comment>
<organism evidence="2 3">
    <name type="scientific">Segatella copri</name>
    <dbReference type="NCBI Taxonomy" id="165179"/>
    <lineage>
        <taxon>Bacteria</taxon>
        <taxon>Pseudomonadati</taxon>
        <taxon>Bacteroidota</taxon>
        <taxon>Bacteroidia</taxon>
        <taxon>Bacteroidales</taxon>
        <taxon>Prevotellaceae</taxon>
        <taxon>Segatella</taxon>
    </lineage>
</organism>
<proteinExistence type="predicted"/>
<dbReference type="AlphaFoldDB" id="A0AAW5I1T4"/>
<name>A0AAW5I1T4_9BACT</name>
<evidence type="ECO:0000313" key="2">
    <source>
        <dbReference type="EMBL" id="MCP9502221.1"/>
    </source>
</evidence>
<dbReference type="RefSeq" id="WP_234564595.1">
    <property type="nucleotide sequence ID" value="NZ_JAJTTD010000016.1"/>
</dbReference>
<gene>
    <name evidence="2" type="ORF">NND11_11810</name>
</gene>
<accession>A0AAW5I1T4</accession>
<keyword evidence="1" id="KW-0472">Membrane</keyword>